<dbReference type="Pfam" id="PF09898">
    <property type="entry name" value="DUF2125"/>
    <property type="match status" value="1"/>
</dbReference>
<keyword evidence="1" id="KW-1133">Transmembrane helix</keyword>
<dbReference type="AlphaFoldDB" id="A0A370L9K8"/>
<feature type="transmembrane region" description="Helical" evidence="1">
    <location>
        <begin position="18"/>
        <end position="41"/>
    </location>
</feature>
<gene>
    <name evidence="2" type="ORF">DWE98_05240</name>
</gene>
<keyword evidence="3" id="KW-1185">Reference proteome</keyword>
<sequence length="354" mass="37442">MDQACMTAPIPARRKSRFWLYAPFVLLALIAAGWSGFWFYVQGRVTETLDNALAREAQAGRSWTCADRSVGGYPFRIEVRCASLTLTSTRWGDLVSVQTGPSVAVGQIYTPGLAIVQVTGPLQASLPEGRKLNLGWKQFEASAALTLSGFERLSLVMAEPNGVLTAPGKADETWRAAQFELHARRNPTRPATDQATDIAVSTKGSVLPGLDALIGNAEPGDLDLQATVTQSVAFRRGFNPDALETWRAAGGLIELTKLATTKGTARIEASGRILLDPAHRVSGQVNAAVAGIERIGGIQVGGLMAGLGGLLGGRQPQAGATPGLVSIPPLVLRDGRLYIGPLRVPGINAVQPLY</sequence>
<evidence type="ECO:0000313" key="3">
    <source>
        <dbReference type="Proteomes" id="UP000255207"/>
    </source>
</evidence>
<proteinExistence type="predicted"/>
<comment type="caution">
    <text evidence="2">The sequence shown here is derived from an EMBL/GenBank/DDBJ whole genome shotgun (WGS) entry which is preliminary data.</text>
</comment>
<accession>A0A370L9K8</accession>
<dbReference type="InterPro" id="IPR018666">
    <property type="entry name" value="DUF2125"/>
</dbReference>
<dbReference type="EMBL" id="QQTP01000002">
    <property type="protein sequence ID" value="RDJ28008.1"/>
    <property type="molecule type" value="Genomic_DNA"/>
</dbReference>
<protein>
    <submittedName>
        <fullName evidence="2">DUF2125 domain-containing protein</fullName>
    </submittedName>
</protein>
<dbReference type="Proteomes" id="UP000255207">
    <property type="component" value="Unassembled WGS sequence"/>
</dbReference>
<dbReference type="OrthoDB" id="7169664at2"/>
<keyword evidence="1" id="KW-0812">Transmembrane</keyword>
<evidence type="ECO:0000313" key="2">
    <source>
        <dbReference type="EMBL" id="RDJ28008.1"/>
    </source>
</evidence>
<evidence type="ECO:0000256" key="1">
    <source>
        <dbReference type="SAM" id="Phobius"/>
    </source>
</evidence>
<name>A0A370L9K8_9HYPH</name>
<reference evidence="3" key="1">
    <citation type="submission" date="2018-07" db="EMBL/GenBank/DDBJ databases">
        <authorList>
            <person name="Safronova V.I."/>
            <person name="Chirak E.R."/>
            <person name="Sazanova A.L."/>
        </authorList>
    </citation>
    <scope>NUCLEOTIDE SEQUENCE [LARGE SCALE GENOMIC DNA]</scope>
    <source>
        <strain evidence="3">RCAM04685</strain>
    </source>
</reference>
<organism evidence="2 3">
    <name type="scientific">Bosea caraganae</name>
    <dbReference type="NCBI Taxonomy" id="2763117"/>
    <lineage>
        <taxon>Bacteria</taxon>
        <taxon>Pseudomonadati</taxon>
        <taxon>Pseudomonadota</taxon>
        <taxon>Alphaproteobacteria</taxon>
        <taxon>Hyphomicrobiales</taxon>
        <taxon>Boseaceae</taxon>
        <taxon>Bosea</taxon>
    </lineage>
</organism>
<keyword evidence="1" id="KW-0472">Membrane</keyword>